<comment type="caution">
    <text evidence="2">The sequence shown here is derived from an EMBL/GenBank/DDBJ whole genome shotgun (WGS) entry which is preliminary data.</text>
</comment>
<feature type="signal peptide" evidence="1">
    <location>
        <begin position="1"/>
        <end position="18"/>
    </location>
</feature>
<dbReference type="Proteomes" id="UP000244060">
    <property type="component" value="Unassembled WGS sequence"/>
</dbReference>
<proteinExistence type="predicted"/>
<feature type="chain" id="PRO_5015692774" evidence="1">
    <location>
        <begin position="19"/>
        <end position="116"/>
    </location>
</feature>
<keyword evidence="3" id="KW-1185">Reference proteome</keyword>
<evidence type="ECO:0000313" key="2">
    <source>
        <dbReference type="EMBL" id="PTR13404.1"/>
    </source>
</evidence>
<name>A0A2T5JTA9_9RHOB</name>
<reference evidence="2 3" key="1">
    <citation type="submission" date="2018-04" db="EMBL/GenBank/DDBJ databases">
        <title>Genomic Encyclopedia of Type Strains, Phase III (KMG-III): the genomes of soil and plant-associated and newly described type strains.</title>
        <authorList>
            <person name="Whitman W."/>
        </authorList>
    </citation>
    <scope>NUCLEOTIDE SEQUENCE [LARGE SCALE GENOMIC DNA]</scope>
    <source>
        <strain evidence="2 3">KA25</strain>
    </source>
</reference>
<dbReference type="OrthoDB" id="561052at2"/>
<dbReference type="RefSeq" id="WP_108222314.1">
    <property type="nucleotide sequence ID" value="NZ_QAOT01000022.1"/>
</dbReference>
<accession>A0A2T5JTA9</accession>
<dbReference type="AlphaFoldDB" id="A0A2T5JTA9"/>
<keyword evidence="1" id="KW-0732">Signal</keyword>
<sequence>MKLIAIMTAALLVADAAAAGCVGSEAFQSCWDDAGNSYTVSRYGNTTQLEGRNARTGSHWSQESQTIGNTTYHQGRSADGGNWNMMQQSIGGSTFYSGRDSDGNAFSGSCGPFGCD</sequence>
<evidence type="ECO:0000313" key="3">
    <source>
        <dbReference type="Proteomes" id="UP000244060"/>
    </source>
</evidence>
<organism evidence="2 3">
    <name type="scientific">Cereibacter azotoformans</name>
    <dbReference type="NCBI Taxonomy" id="43057"/>
    <lineage>
        <taxon>Bacteria</taxon>
        <taxon>Pseudomonadati</taxon>
        <taxon>Pseudomonadota</taxon>
        <taxon>Alphaproteobacteria</taxon>
        <taxon>Rhodobacterales</taxon>
        <taxon>Paracoccaceae</taxon>
        <taxon>Cereibacter</taxon>
    </lineage>
</organism>
<evidence type="ECO:0000256" key="1">
    <source>
        <dbReference type="SAM" id="SignalP"/>
    </source>
</evidence>
<dbReference type="EMBL" id="QAOT01000022">
    <property type="protein sequence ID" value="PTR13404.1"/>
    <property type="molecule type" value="Genomic_DNA"/>
</dbReference>
<gene>
    <name evidence="2" type="ORF">C8J28_12234</name>
</gene>
<protein>
    <submittedName>
        <fullName evidence="2">Uncharacterized protein</fullName>
    </submittedName>
</protein>